<evidence type="ECO:0000313" key="2">
    <source>
        <dbReference type="EnsemblPlants" id="OMERI10G07830.1"/>
    </source>
</evidence>
<evidence type="ECO:0008006" key="4">
    <source>
        <dbReference type="Google" id="ProtNLM"/>
    </source>
</evidence>
<evidence type="ECO:0000256" key="1">
    <source>
        <dbReference type="SAM" id="MobiDB-lite"/>
    </source>
</evidence>
<keyword evidence="3" id="KW-1185">Reference proteome</keyword>
<feature type="region of interest" description="Disordered" evidence="1">
    <location>
        <begin position="70"/>
        <end position="92"/>
    </location>
</feature>
<reference evidence="2" key="2">
    <citation type="submission" date="2018-05" db="EMBL/GenBank/DDBJ databases">
        <title>OmerRS3 (Oryza meridionalis Reference Sequence Version 3).</title>
        <authorList>
            <person name="Zhang J."/>
            <person name="Kudrna D."/>
            <person name="Lee S."/>
            <person name="Talag J."/>
            <person name="Welchert J."/>
            <person name="Wing R.A."/>
        </authorList>
    </citation>
    <scope>NUCLEOTIDE SEQUENCE [LARGE SCALE GENOMIC DNA]</scope>
    <source>
        <strain evidence="2">cv. OR44</strain>
    </source>
</reference>
<feature type="region of interest" description="Disordered" evidence="1">
    <location>
        <begin position="1"/>
        <end position="21"/>
    </location>
</feature>
<dbReference type="Gramene" id="OMERI10G07830.1">
    <property type="protein sequence ID" value="OMERI10G07830.1"/>
    <property type="gene ID" value="OMERI10G07830"/>
</dbReference>
<proteinExistence type="predicted"/>
<sequence length="174" mass="17693">MDNAKLEVGSHQGSRVALPTGDTRGDAAAVFFLLPPPSLPRRRLSGRRQSRAATGTAAAGLLSARSAARGAGRAATVANRPDLRPPGRIRRGGTWRRGGVVAAATGGAWWQRTGLAAVETPAQIRAVLAGSGGADAGRRRAAGKRACWRWGRGGGGDGCAGGAAEVAVDAVRRV</sequence>
<dbReference type="AlphaFoldDB" id="A0A0E0EY35"/>
<dbReference type="EnsemblPlants" id="OMERI10G07830.1">
    <property type="protein sequence ID" value="OMERI10G07830.1"/>
    <property type="gene ID" value="OMERI10G07830"/>
</dbReference>
<dbReference type="HOGENOM" id="CLU_1542496_0_0_1"/>
<reference evidence="2" key="1">
    <citation type="submission" date="2015-04" db="UniProtKB">
        <authorList>
            <consortium name="EnsemblPlants"/>
        </authorList>
    </citation>
    <scope>IDENTIFICATION</scope>
</reference>
<organism evidence="2">
    <name type="scientific">Oryza meridionalis</name>
    <dbReference type="NCBI Taxonomy" id="40149"/>
    <lineage>
        <taxon>Eukaryota</taxon>
        <taxon>Viridiplantae</taxon>
        <taxon>Streptophyta</taxon>
        <taxon>Embryophyta</taxon>
        <taxon>Tracheophyta</taxon>
        <taxon>Spermatophyta</taxon>
        <taxon>Magnoliopsida</taxon>
        <taxon>Liliopsida</taxon>
        <taxon>Poales</taxon>
        <taxon>Poaceae</taxon>
        <taxon>BOP clade</taxon>
        <taxon>Oryzoideae</taxon>
        <taxon>Oryzeae</taxon>
        <taxon>Oryzinae</taxon>
        <taxon>Oryza</taxon>
    </lineage>
</organism>
<protein>
    <recommendedName>
        <fullName evidence="4">DUF834 domain-containing protein</fullName>
    </recommendedName>
</protein>
<accession>A0A0E0EY35</accession>
<name>A0A0E0EY35_9ORYZ</name>
<dbReference type="Proteomes" id="UP000008021">
    <property type="component" value="Chromosome 10"/>
</dbReference>
<evidence type="ECO:0000313" key="3">
    <source>
        <dbReference type="Proteomes" id="UP000008021"/>
    </source>
</evidence>